<organism evidence="1 2">
    <name type="scientific">Paraphaeosphaeria minitans</name>
    <dbReference type="NCBI Taxonomy" id="565426"/>
    <lineage>
        <taxon>Eukaryota</taxon>
        <taxon>Fungi</taxon>
        <taxon>Dikarya</taxon>
        <taxon>Ascomycota</taxon>
        <taxon>Pezizomycotina</taxon>
        <taxon>Dothideomycetes</taxon>
        <taxon>Pleosporomycetidae</taxon>
        <taxon>Pleosporales</taxon>
        <taxon>Massarineae</taxon>
        <taxon>Didymosphaeriaceae</taxon>
        <taxon>Paraphaeosphaeria</taxon>
    </lineage>
</organism>
<name>A0A9P6GMR9_9PLEO</name>
<proteinExistence type="predicted"/>
<sequence length="215" mass="23868">MKSSSPPSTRMVEVAARTRLLQPKPRPLPIPVGTTWLEDNVNEHSLFKTNRKAVNNSHETFEEYYAQPASRGSPTRQALFGLPETAELVAQIHQFQTQENDDPPPYSEAVQLPVSRIDLPAPAGTFSAISKHGNKLDEDGVLKSSSKRTLPLEYDSELDEASETQRAFSTFLRRSVVAPRQSVAGVLGLSGYARMSDENGVNLHSTRRLQLSRNR</sequence>
<dbReference type="EMBL" id="WJXW01000003">
    <property type="protein sequence ID" value="KAF9738273.1"/>
    <property type="molecule type" value="Genomic_DNA"/>
</dbReference>
<evidence type="ECO:0000313" key="2">
    <source>
        <dbReference type="Proteomes" id="UP000756921"/>
    </source>
</evidence>
<keyword evidence="2" id="KW-1185">Reference proteome</keyword>
<reference evidence="1" key="1">
    <citation type="journal article" date="2020" name="Mol. Plant Microbe Interact.">
        <title>Genome Sequence of the Biocontrol Agent Coniothyrium minitans strain Conio (IMI 134523).</title>
        <authorList>
            <person name="Patel D."/>
            <person name="Shittu T.A."/>
            <person name="Baroncelli R."/>
            <person name="Muthumeenakshi S."/>
            <person name="Osborne T.H."/>
            <person name="Janganan T.K."/>
            <person name="Sreenivasaprasad S."/>
        </authorList>
    </citation>
    <scope>NUCLEOTIDE SEQUENCE</scope>
    <source>
        <strain evidence="1">Conio</strain>
    </source>
</reference>
<dbReference type="Proteomes" id="UP000756921">
    <property type="component" value="Unassembled WGS sequence"/>
</dbReference>
<dbReference type="AlphaFoldDB" id="A0A9P6GMR9"/>
<comment type="caution">
    <text evidence="1">The sequence shown here is derived from an EMBL/GenBank/DDBJ whole genome shotgun (WGS) entry which is preliminary data.</text>
</comment>
<dbReference type="OrthoDB" id="10390201at2759"/>
<gene>
    <name evidence="1" type="ORF">PMIN01_03556</name>
</gene>
<accession>A0A9P6GMR9</accession>
<protein>
    <submittedName>
        <fullName evidence="1">Uncharacterized protein</fullName>
    </submittedName>
</protein>
<evidence type="ECO:0000313" key="1">
    <source>
        <dbReference type="EMBL" id="KAF9738273.1"/>
    </source>
</evidence>